<proteinExistence type="predicted"/>
<accession>A0A1Y5TGT5</accession>
<sequence>MPTSRTTPPRETKAAILRKLLGRKNGADIGTLQSATGWQPHSVRAGLSGLRKAGYTIDRTDAAKPGGTATYRITGGPEGAR</sequence>
<gene>
    <name evidence="1" type="ORF">PEL8287_03459</name>
</gene>
<dbReference type="Pfam" id="PF11994">
    <property type="entry name" value="DUF3489"/>
    <property type="match status" value="1"/>
</dbReference>
<dbReference type="AlphaFoldDB" id="A0A1Y5TGT5"/>
<evidence type="ECO:0000313" key="2">
    <source>
        <dbReference type="Proteomes" id="UP000193827"/>
    </source>
</evidence>
<dbReference type="OrthoDB" id="7206991at2"/>
<evidence type="ECO:0008006" key="3">
    <source>
        <dbReference type="Google" id="ProtNLM"/>
    </source>
</evidence>
<dbReference type="RefSeq" id="WP_085893667.1">
    <property type="nucleotide sequence ID" value="NZ_FWFL01000011.1"/>
</dbReference>
<dbReference type="InterPro" id="IPR021880">
    <property type="entry name" value="DUF3489"/>
</dbReference>
<keyword evidence="2" id="KW-1185">Reference proteome</keyword>
<protein>
    <recommendedName>
        <fullName evidence="3">DUF3489 domain-containing protein</fullName>
    </recommendedName>
</protein>
<dbReference type="Proteomes" id="UP000193827">
    <property type="component" value="Unassembled WGS sequence"/>
</dbReference>
<evidence type="ECO:0000313" key="1">
    <source>
        <dbReference type="EMBL" id="SLN63429.1"/>
    </source>
</evidence>
<name>A0A1Y5TGT5_9RHOB</name>
<reference evidence="1 2" key="1">
    <citation type="submission" date="2017-03" db="EMBL/GenBank/DDBJ databases">
        <authorList>
            <person name="Afonso C.L."/>
            <person name="Miller P.J."/>
            <person name="Scott M.A."/>
            <person name="Spackman E."/>
            <person name="Goraichik I."/>
            <person name="Dimitrov K.M."/>
            <person name="Suarez D.L."/>
            <person name="Swayne D.E."/>
        </authorList>
    </citation>
    <scope>NUCLEOTIDE SEQUENCE [LARGE SCALE GENOMIC DNA]</scope>
    <source>
        <strain evidence="1 2">CECT 8287</strain>
    </source>
</reference>
<organism evidence="1 2">
    <name type="scientific">Roseovarius litorisediminis</name>
    <dbReference type="NCBI Taxonomy" id="1312363"/>
    <lineage>
        <taxon>Bacteria</taxon>
        <taxon>Pseudomonadati</taxon>
        <taxon>Pseudomonadota</taxon>
        <taxon>Alphaproteobacteria</taxon>
        <taxon>Rhodobacterales</taxon>
        <taxon>Roseobacteraceae</taxon>
        <taxon>Roseovarius</taxon>
    </lineage>
</organism>
<dbReference type="EMBL" id="FWFL01000011">
    <property type="protein sequence ID" value="SLN63429.1"/>
    <property type="molecule type" value="Genomic_DNA"/>
</dbReference>